<organism evidence="1 2">
    <name type="scientific">Cicer arietinum</name>
    <name type="common">Chickpea</name>
    <name type="synonym">Garbanzo</name>
    <dbReference type="NCBI Taxonomy" id="3827"/>
    <lineage>
        <taxon>Eukaryota</taxon>
        <taxon>Viridiplantae</taxon>
        <taxon>Streptophyta</taxon>
        <taxon>Embryophyta</taxon>
        <taxon>Tracheophyta</taxon>
        <taxon>Spermatophyta</taxon>
        <taxon>Magnoliopsida</taxon>
        <taxon>eudicotyledons</taxon>
        <taxon>Gunneridae</taxon>
        <taxon>Pentapetalae</taxon>
        <taxon>rosids</taxon>
        <taxon>fabids</taxon>
        <taxon>Fabales</taxon>
        <taxon>Fabaceae</taxon>
        <taxon>Papilionoideae</taxon>
        <taxon>50 kb inversion clade</taxon>
        <taxon>NPAAA clade</taxon>
        <taxon>Hologalegina</taxon>
        <taxon>IRL clade</taxon>
        <taxon>Cicereae</taxon>
        <taxon>Cicer</taxon>
    </lineage>
</organism>
<dbReference type="KEGG" id="cam:105852725"/>
<proteinExistence type="predicted"/>
<name>A0A1S3EHC2_CICAR</name>
<dbReference type="AlphaFoldDB" id="A0A1S3EHC2"/>
<accession>A0A1S3EHC2</accession>
<evidence type="ECO:0000313" key="2">
    <source>
        <dbReference type="RefSeq" id="XP_012574774.1"/>
    </source>
</evidence>
<gene>
    <name evidence="2" type="primary">LOC105852725</name>
</gene>
<dbReference type="Proteomes" id="UP000087171">
    <property type="component" value="Chromosome Ca8"/>
</dbReference>
<evidence type="ECO:0000313" key="1">
    <source>
        <dbReference type="Proteomes" id="UP000087171"/>
    </source>
</evidence>
<dbReference type="RefSeq" id="XP_012574774.1">
    <property type="nucleotide sequence ID" value="XM_012719320.2"/>
</dbReference>
<keyword evidence="1" id="KW-1185">Reference proteome</keyword>
<dbReference type="OrthoDB" id="1419130at2759"/>
<reference evidence="1" key="1">
    <citation type="journal article" date="2013" name="Nat. Biotechnol.">
        <title>Draft genome sequence of chickpea (Cicer arietinum) provides a resource for trait improvement.</title>
        <authorList>
            <person name="Varshney R.K."/>
            <person name="Song C."/>
            <person name="Saxena R.K."/>
            <person name="Azam S."/>
            <person name="Yu S."/>
            <person name="Sharpe A.G."/>
            <person name="Cannon S."/>
            <person name="Baek J."/>
            <person name="Rosen B.D."/>
            <person name="Tar'an B."/>
            <person name="Millan T."/>
            <person name="Zhang X."/>
            <person name="Ramsay L.D."/>
            <person name="Iwata A."/>
            <person name="Wang Y."/>
            <person name="Nelson W."/>
            <person name="Farmer A.D."/>
            <person name="Gaur P.M."/>
            <person name="Soderlund C."/>
            <person name="Penmetsa R.V."/>
            <person name="Xu C."/>
            <person name="Bharti A.K."/>
            <person name="He W."/>
            <person name="Winter P."/>
            <person name="Zhao S."/>
            <person name="Hane J.K."/>
            <person name="Carrasquilla-Garcia N."/>
            <person name="Condie J.A."/>
            <person name="Upadhyaya H.D."/>
            <person name="Luo M.C."/>
            <person name="Thudi M."/>
            <person name="Gowda C.L."/>
            <person name="Singh N.P."/>
            <person name="Lichtenzveig J."/>
            <person name="Gali K.K."/>
            <person name="Rubio J."/>
            <person name="Nadarajan N."/>
            <person name="Dolezel J."/>
            <person name="Bansal K.C."/>
            <person name="Xu X."/>
            <person name="Edwards D."/>
            <person name="Zhang G."/>
            <person name="Kahl G."/>
            <person name="Gil J."/>
            <person name="Singh K.B."/>
            <person name="Datta S.K."/>
            <person name="Jackson S.A."/>
            <person name="Wang J."/>
            <person name="Cook D.R."/>
        </authorList>
    </citation>
    <scope>NUCLEOTIDE SEQUENCE [LARGE SCALE GENOMIC DNA]</scope>
    <source>
        <strain evidence="1">cv. CDC Frontier</strain>
    </source>
</reference>
<dbReference type="GeneID" id="105852725"/>
<sequence length="306" mass="34112">MGNNLKGINRLDNINFPSYHEQLGSNGAIDVTKIEHKVMNGHTGELFDIVKWNLSYTIDKSKCILDLRRISNKEGKIDSVSFQLSDDSGDMYSDGNIWFVIAKDSDFLASTSPAFVLNGGFKNCRQKNKKTFYASSYVMETCAYLYGSGSKVGFLVVEEKRKSGDNEKPCKVTIAHYYAISSGNIFSQNKIDIGLSMVVRIQPSNEIGLDITIEGPIQHPSAALHYMFHEVMKTGIWKPTICPHCASIKRKESDELLESEEDSEEDFPPQGFYGPKLNFGSIIANGGAVRGNNNGNLIVKKLFLRR</sequence>
<protein>
    <submittedName>
        <fullName evidence="2">Uncharacterized protein LOC105852725</fullName>
    </submittedName>
</protein>
<reference evidence="2" key="2">
    <citation type="submission" date="2025-08" db="UniProtKB">
        <authorList>
            <consortium name="RefSeq"/>
        </authorList>
    </citation>
    <scope>IDENTIFICATION</scope>
    <source>
        <tissue evidence="2">Etiolated seedlings</tissue>
    </source>
</reference>